<name>A0A1Q9CWC2_SYMMI</name>
<evidence type="ECO:0000313" key="2">
    <source>
        <dbReference type="EMBL" id="OLP87207.1"/>
    </source>
</evidence>
<dbReference type="EMBL" id="LSRX01000874">
    <property type="protein sequence ID" value="OLP87207.1"/>
    <property type="molecule type" value="Genomic_DNA"/>
</dbReference>
<proteinExistence type="predicted"/>
<dbReference type="AlphaFoldDB" id="A0A1Q9CWC2"/>
<evidence type="ECO:0000313" key="3">
    <source>
        <dbReference type="Proteomes" id="UP000186817"/>
    </source>
</evidence>
<sequence>MRPEGGNARDPVGAFVSSSDRSEGQVSAIESCNGWGKGGNPKKELLRSLWVNPSVWTDLDSTAERRLGEQLEDPQLWLDPGFRMHEKAASAANGFLPAAAPRQKLRRCVLAISVLTSLQKKCFGGTASEPKGGASGVGGACTVEAWIRLRAEDLQRCVVVANFEIGQAFGGELQGEELAEESRHSWETPSLLRSFENLEIQSTHGETLGAGEGHDRATVPGSWPRPDSGSPIWSKRPDEVDVEMSQRLKVNAEPSRAMIDGILGSDRYNSSLTQIDQPNYV</sequence>
<organism evidence="2 3">
    <name type="scientific">Symbiodinium microadriaticum</name>
    <name type="common">Dinoflagellate</name>
    <name type="synonym">Zooxanthella microadriatica</name>
    <dbReference type="NCBI Taxonomy" id="2951"/>
    <lineage>
        <taxon>Eukaryota</taxon>
        <taxon>Sar</taxon>
        <taxon>Alveolata</taxon>
        <taxon>Dinophyceae</taxon>
        <taxon>Suessiales</taxon>
        <taxon>Symbiodiniaceae</taxon>
        <taxon>Symbiodinium</taxon>
    </lineage>
</organism>
<reference evidence="2 3" key="1">
    <citation type="submission" date="2016-02" db="EMBL/GenBank/DDBJ databases">
        <title>Genome analysis of coral dinoflagellate symbionts highlights evolutionary adaptations to a symbiotic lifestyle.</title>
        <authorList>
            <person name="Aranda M."/>
            <person name="Li Y."/>
            <person name="Liew Y.J."/>
            <person name="Baumgarten S."/>
            <person name="Simakov O."/>
            <person name="Wilson M."/>
            <person name="Piel J."/>
            <person name="Ashoor H."/>
            <person name="Bougouffa S."/>
            <person name="Bajic V.B."/>
            <person name="Ryu T."/>
            <person name="Ravasi T."/>
            <person name="Bayer T."/>
            <person name="Micklem G."/>
            <person name="Kim H."/>
            <person name="Bhak J."/>
            <person name="Lajeunesse T.C."/>
            <person name="Voolstra C.R."/>
        </authorList>
    </citation>
    <scope>NUCLEOTIDE SEQUENCE [LARGE SCALE GENOMIC DNA]</scope>
    <source>
        <strain evidence="2 3">CCMP2467</strain>
    </source>
</reference>
<feature type="region of interest" description="Disordered" evidence="1">
    <location>
        <begin position="1"/>
        <end position="35"/>
    </location>
</feature>
<feature type="region of interest" description="Disordered" evidence="1">
    <location>
        <begin position="205"/>
        <end position="238"/>
    </location>
</feature>
<gene>
    <name evidence="2" type="ORF">AK812_SmicGene31598</name>
</gene>
<protein>
    <submittedName>
        <fullName evidence="2">Uncharacterized protein</fullName>
    </submittedName>
</protein>
<accession>A0A1Q9CWC2</accession>
<evidence type="ECO:0000256" key="1">
    <source>
        <dbReference type="SAM" id="MobiDB-lite"/>
    </source>
</evidence>
<feature type="compositionally biased region" description="Polar residues" evidence="1">
    <location>
        <begin position="16"/>
        <end position="30"/>
    </location>
</feature>
<dbReference type="Proteomes" id="UP000186817">
    <property type="component" value="Unassembled WGS sequence"/>
</dbReference>
<keyword evidence="3" id="KW-1185">Reference proteome</keyword>
<comment type="caution">
    <text evidence="2">The sequence shown here is derived from an EMBL/GenBank/DDBJ whole genome shotgun (WGS) entry which is preliminary data.</text>
</comment>